<gene>
    <name evidence="2" type="ORF">PZA18_13860</name>
</gene>
<keyword evidence="1" id="KW-0802">TPR repeat</keyword>
<protein>
    <submittedName>
        <fullName evidence="2">Tetratricopeptide repeat protein</fullName>
    </submittedName>
</protein>
<feature type="repeat" description="TPR" evidence="1">
    <location>
        <begin position="198"/>
        <end position="231"/>
    </location>
</feature>
<evidence type="ECO:0000313" key="3">
    <source>
        <dbReference type="Proteomes" id="UP001172778"/>
    </source>
</evidence>
<reference evidence="2" key="1">
    <citation type="submission" date="2023-03" db="EMBL/GenBank/DDBJ databases">
        <title>Chitinimonas shenzhenensis gen. nov., sp. nov., a novel member of family Burkholderiaceae isolated from activated sludge collected in Shen Zhen, China.</title>
        <authorList>
            <person name="Wang X."/>
        </authorList>
    </citation>
    <scope>NUCLEOTIDE SEQUENCE</scope>
    <source>
        <strain evidence="2">DQS-5</strain>
    </source>
</reference>
<dbReference type="EMBL" id="JARRAF010000015">
    <property type="protein sequence ID" value="MDK2125136.1"/>
    <property type="molecule type" value="Genomic_DNA"/>
</dbReference>
<dbReference type="Gene3D" id="1.25.40.10">
    <property type="entry name" value="Tetratricopeptide repeat domain"/>
    <property type="match status" value="1"/>
</dbReference>
<organism evidence="2 3">
    <name type="scientific">Parachitinimonas caeni</name>
    <dbReference type="NCBI Taxonomy" id="3031301"/>
    <lineage>
        <taxon>Bacteria</taxon>
        <taxon>Pseudomonadati</taxon>
        <taxon>Pseudomonadota</taxon>
        <taxon>Betaproteobacteria</taxon>
        <taxon>Neisseriales</taxon>
        <taxon>Chitinibacteraceae</taxon>
        <taxon>Parachitinimonas</taxon>
    </lineage>
</organism>
<dbReference type="Pfam" id="PF14559">
    <property type="entry name" value="TPR_19"/>
    <property type="match status" value="1"/>
</dbReference>
<comment type="caution">
    <text evidence="2">The sequence shown here is derived from an EMBL/GenBank/DDBJ whole genome shotgun (WGS) entry which is preliminary data.</text>
</comment>
<evidence type="ECO:0000256" key="1">
    <source>
        <dbReference type="PROSITE-ProRule" id="PRU00339"/>
    </source>
</evidence>
<name>A0ABT7DYJ1_9NEIS</name>
<dbReference type="PANTHER" id="PTHR12558">
    <property type="entry name" value="CELL DIVISION CYCLE 16,23,27"/>
    <property type="match status" value="1"/>
</dbReference>
<dbReference type="Pfam" id="PF13432">
    <property type="entry name" value="TPR_16"/>
    <property type="match status" value="3"/>
</dbReference>
<proteinExistence type="predicted"/>
<keyword evidence="3" id="KW-1185">Reference proteome</keyword>
<accession>A0ABT7DYJ1</accession>
<dbReference type="PANTHER" id="PTHR12558:SF13">
    <property type="entry name" value="CELL DIVISION CYCLE PROTEIN 27 HOMOLOG"/>
    <property type="match status" value="1"/>
</dbReference>
<dbReference type="SMART" id="SM00028">
    <property type="entry name" value="TPR"/>
    <property type="match status" value="6"/>
</dbReference>
<dbReference type="InterPro" id="IPR019734">
    <property type="entry name" value="TPR_rpt"/>
</dbReference>
<evidence type="ECO:0000313" key="2">
    <source>
        <dbReference type="EMBL" id="MDK2125136.1"/>
    </source>
</evidence>
<dbReference type="SUPFAM" id="SSF48452">
    <property type="entry name" value="TPR-like"/>
    <property type="match status" value="2"/>
</dbReference>
<dbReference type="PROSITE" id="PS50005">
    <property type="entry name" value="TPR"/>
    <property type="match status" value="1"/>
</dbReference>
<dbReference type="Proteomes" id="UP001172778">
    <property type="component" value="Unassembled WGS sequence"/>
</dbReference>
<dbReference type="RefSeq" id="WP_284101448.1">
    <property type="nucleotide sequence ID" value="NZ_JARRAF010000015.1"/>
</dbReference>
<sequence length="387" mass="42678">MNPSPNLEDPRWQRLEKVRGYMQVDPANRHLRDEEIDLLLDLRELDAARIKLDLALQAEPGEPSLLFRLATLAMIKREFADAEKLLTGLIAAGVREPGVAYNLAYCQFVQRRFADTRQTLTSYPEARQVPAAIPLEGRCLHHMGELPAAQELLHAHLAQYPEDVDALGLAALVCVDQNQFKEARELATAALRRDPNRIEALIAIGTVDLNEENFEAAAAAYQQVLSINARDGRSWLGMGIIMLLSQRLPDATECLRRATEAMPEHSGTWVTLGWCLVMQNHLEEAEAAYRHAVEASRAFSEAHGGLAVVAALKGDKEVAKRSMEIARRLDPGSMSAAYADALLSGNAKDAQGLSKLATDLLQSKGMLDPQNPSGRRLIQQLTLLGKR</sequence>
<dbReference type="InterPro" id="IPR011990">
    <property type="entry name" value="TPR-like_helical_dom_sf"/>
</dbReference>